<dbReference type="InterPro" id="IPR039421">
    <property type="entry name" value="Type_1_exporter"/>
</dbReference>
<feature type="domain" description="ABC transporter" evidence="3">
    <location>
        <begin position="27"/>
        <end position="232"/>
    </location>
</feature>
<keyword evidence="2" id="KW-0067">ATP-binding</keyword>
<dbReference type="SUPFAM" id="SSF52540">
    <property type="entry name" value="P-loop containing nucleoside triphosphate hydrolases"/>
    <property type="match status" value="1"/>
</dbReference>
<evidence type="ECO:0000313" key="5">
    <source>
        <dbReference type="Proteomes" id="UP000182089"/>
    </source>
</evidence>
<name>A0ABY1ACB3_9LACO</name>
<dbReference type="Proteomes" id="UP000182089">
    <property type="component" value="Unassembled WGS sequence"/>
</dbReference>
<dbReference type="PANTHER" id="PTHR24221">
    <property type="entry name" value="ATP-BINDING CASSETTE SUB-FAMILY B"/>
    <property type="match status" value="1"/>
</dbReference>
<dbReference type="Gene3D" id="3.40.50.300">
    <property type="entry name" value="P-loop containing nucleotide triphosphate hydrolases"/>
    <property type="match status" value="1"/>
</dbReference>
<protein>
    <submittedName>
        <fullName evidence="4">ABC transporter</fullName>
    </submittedName>
</protein>
<organism evidence="4 5">
    <name type="scientific">Ligilactobacillus ruminis</name>
    <dbReference type="NCBI Taxonomy" id="1623"/>
    <lineage>
        <taxon>Bacteria</taxon>
        <taxon>Bacillati</taxon>
        <taxon>Bacillota</taxon>
        <taxon>Bacilli</taxon>
        <taxon>Lactobacillales</taxon>
        <taxon>Lactobacillaceae</taxon>
        <taxon>Ligilactobacillus</taxon>
    </lineage>
</organism>
<dbReference type="SMART" id="SM00382">
    <property type="entry name" value="AAA"/>
    <property type="match status" value="1"/>
</dbReference>
<gene>
    <name evidence="4" type="ORF">SAMN05216431_10888</name>
</gene>
<dbReference type="CDD" id="cd03228">
    <property type="entry name" value="ABCC_MRP_Like"/>
    <property type="match status" value="1"/>
</dbReference>
<dbReference type="PROSITE" id="PS50893">
    <property type="entry name" value="ABC_TRANSPORTER_2"/>
    <property type="match status" value="1"/>
</dbReference>
<evidence type="ECO:0000256" key="2">
    <source>
        <dbReference type="ARBA" id="ARBA00022840"/>
    </source>
</evidence>
<dbReference type="InterPro" id="IPR003593">
    <property type="entry name" value="AAA+_ATPase"/>
</dbReference>
<dbReference type="PROSITE" id="PS00211">
    <property type="entry name" value="ABC_TRANSPORTER_1"/>
    <property type="match status" value="1"/>
</dbReference>
<dbReference type="PANTHER" id="PTHR24221:SF654">
    <property type="entry name" value="ATP-BINDING CASSETTE SUB-FAMILY B MEMBER 6"/>
    <property type="match status" value="1"/>
</dbReference>
<reference evidence="4 5" key="1">
    <citation type="submission" date="2016-10" db="EMBL/GenBank/DDBJ databases">
        <authorList>
            <person name="Varghese N."/>
            <person name="Submissions S."/>
        </authorList>
    </citation>
    <scope>NUCLEOTIDE SEQUENCE [LARGE SCALE GENOMIC DNA]</scope>
    <source>
        <strain evidence="4 5">WC1T17</strain>
    </source>
</reference>
<dbReference type="InterPro" id="IPR003439">
    <property type="entry name" value="ABC_transporter-like_ATP-bd"/>
</dbReference>
<accession>A0ABY1ACB3</accession>
<sequence>MWDKVEKALAYQEQDTAKAENKTFEKLTVTNLAYQTSDQVIFKGVNFELNPGEKVLLMAPSGWGKTTLLRNLIGQLAPNQGTVQIDNQSVNGYWSKAHQYFGYVNQKPFIFNRDLEFNLTLGQKFSPSELQDAIEKSGLDELVAQKGLSYQVGQAGSNLSGGQIQRVEIARSLLAKRPILLADEATSALDGPLSLKIHQTLLKNPEIAVIEVAHKISEEEKKLFDRVLILGAD</sequence>
<evidence type="ECO:0000313" key="4">
    <source>
        <dbReference type="EMBL" id="SEM76859.1"/>
    </source>
</evidence>
<comment type="caution">
    <text evidence="4">The sequence shown here is derived from an EMBL/GenBank/DDBJ whole genome shotgun (WGS) entry which is preliminary data.</text>
</comment>
<keyword evidence="1" id="KW-0547">Nucleotide-binding</keyword>
<dbReference type="EMBL" id="FOCC01000008">
    <property type="protein sequence ID" value="SEM76859.1"/>
    <property type="molecule type" value="Genomic_DNA"/>
</dbReference>
<dbReference type="InterPro" id="IPR027417">
    <property type="entry name" value="P-loop_NTPase"/>
</dbReference>
<evidence type="ECO:0000256" key="1">
    <source>
        <dbReference type="ARBA" id="ARBA00022741"/>
    </source>
</evidence>
<dbReference type="InterPro" id="IPR017871">
    <property type="entry name" value="ABC_transporter-like_CS"/>
</dbReference>
<dbReference type="Pfam" id="PF00005">
    <property type="entry name" value="ABC_tran"/>
    <property type="match status" value="1"/>
</dbReference>
<evidence type="ECO:0000259" key="3">
    <source>
        <dbReference type="PROSITE" id="PS50893"/>
    </source>
</evidence>
<proteinExistence type="predicted"/>